<protein>
    <submittedName>
        <fullName evidence="2">Fibroblast growth factor receptor 1-like isoform X2</fullName>
    </submittedName>
</protein>
<feature type="domain" description="Ig-like" evidence="1">
    <location>
        <begin position="1"/>
        <end position="61"/>
    </location>
</feature>
<dbReference type="Pfam" id="PF07679">
    <property type="entry name" value="I-set"/>
    <property type="match status" value="1"/>
</dbReference>
<name>A0A6G0VRK8_APHCR</name>
<dbReference type="PROSITE" id="PS50835">
    <property type="entry name" value="IG_LIKE"/>
    <property type="match status" value="1"/>
</dbReference>
<dbReference type="SUPFAM" id="SSF48726">
    <property type="entry name" value="Immunoglobulin"/>
    <property type="match status" value="1"/>
</dbReference>
<evidence type="ECO:0000259" key="1">
    <source>
        <dbReference type="PROSITE" id="PS50835"/>
    </source>
</evidence>
<sequence length="136" mass="15594">KPLPYIIWYKDGVTPPRSKLGVVRYTQWAIILDYLTTEDSGTYTCKAVNENGIIDFTYKVKVEEQFLRKVYIKEGIYITALVNTNVSLECHMTDGSEPVIDWVYHLPSSEKINDNNLFDYTPGISQVPKQKLNNIG</sequence>
<keyword evidence="3" id="KW-1185">Reference proteome</keyword>
<dbReference type="EMBL" id="VUJU01012823">
    <property type="protein sequence ID" value="KAF0706692.1"/>
    <property type="molecule type" value="Genomic_DNA"/>
</dbReference>
<gene>
    <name evidence="2" type="ORF">FWK35_00036194</name>
</gene>
<keyword evidence="2" id="KW-0675">Receptor</keyword>
<dbReference type="InterPro" id="IPR013783">
    <property type="entry name" value="Ig-like_fold"/>
</dbReference>
<reference evidence="2 3" key="1">
    <citation type="submission" date="2019-08" db="EMBL/GenBank/DDBJ databases">
        <title>Whole genome of Aphis craccivora.</title>
        <authorList>
            <person name="Voronova N.V."/>
            <person name="Shulinski R.S."/>
            <person name="Bandarenka Y.V."/>
            <person name="Zhorov D.G."/>
            <person name="Warner D."/>
        </authorList>
    </citation>
    <scope>NUCLEOTIDE SEQUENCE [LARGE SCALE GENOMIC DNA]</scope>
    <source>
        <strain evidence="2">180601</strain>
        <tissue evidence="2">Whole Body</tissue>
    </source>
</reference>
<dbReference type="InterPro" id="IPR036179">
    <property type="entry name" value="Ig-like_dom_sf"/>
</dbReference>
<dbReference type="InterPro" id="IPR052615">
    <property type="entry name" value="FGFRL"/>
</dbReference>
<evidence type="ECO:0000313" key="2">
    <source>
        <dbReference type="EMBL" id="KAF0706692.1"/>
    </source>
</evidence>
<feature type="non-terminal residue" evidence="2">
    <location>
        <position position="1"/>
    </location>
</feature>
<dbReference type="PANTHER" id="PTHR19890:SF10">
    <property type="entry name" value="FIBROBLAST GROWTH FACTOR RECEPTOR-LIKE 1"/>
    <property type="match status" value="1"/>
</dbReference>
<proteinExistence type="predicted"/>
<accession>A0A6G0VRK8</accession>
<evidence type="ECO:0000313" key="3">
    <source>
        <dbReference type="Proteomes" id="UP000478052"/>
    </source>
</evidence>
<comment type="caution">
    <text evidence="2">The sequence shown here is derived from an EMBL/GenBank/DDBJ whole genome shotgun (WGS) entry which is preliminary data.</text>
</comment>
<dbReference type="AlphaFoldDB" id="A0A6G0VRK8"/>
<dbReference type="Gene3D" id="2.60.40.10">
    <property type="entry name" value="Immunoglobulins"/>
    <property type="match status" value="1"/>
</dbReference>
<dbReference type="PANTHER" id="PTHR19890">
    <property type="entry name" value="FIBROBLAST GROWTH FACTOR RECEPTOR"/>
    <property type="match status" value="1"/>
</dbReference>
<dbReference type="Proteomes" id="UP000478052">
    <property type="component" value="Unassembled WGS sequence"/>
</dbReference>
<dbReference type="InterPro" id="IPR007110">
    <property type="entry name" value="Ig-like_dom"/>
</dbReference>
<dbReference type="InterPro" id="IPR013098">
    <property type="entry name" value="Ig_I-set"/>
</dbReference>
<organism evidence="2 3">
    <name type="scientific">Aphis craccivora</name>
    <name type="common">Cowpea aphid</name>
    <dbReference type="NCBI Taxonomy" id="307492"/>
    <lineage>
        <taxon>Eukaryota</taxon>
        <taxon>Metazoa</taxon>
        <taxon>Ecdysozoa</taxon>
        <taxon>Arthropoda</taxon>
        <taxon>Hexapoda</taxon>
        <taxon>Insecta</taxon>
        <taxon>Pterygota</taxon>
        <taxon>Neoptera</taxon>
        <taxon>Paraneoptera</taxon>
        <taxon>Hemiptera</taxon>
        <taxon>Sternorrhyncha</taxon>
        <taxon>Aphidomorpha</taxon>
        <taxon>Aphidoidea</taxon>
        <taxon>Aphididae</taxon>
        <taxon>Aphidini</taxon>
        <taxon>Aphis</taxon>
        <taxon>Aphis</taxon>
    </lineage>
</organism>
<dbReference type="OrthoDB" id="5984265at2759"/>